<dbReference type="PANTHER" id="PTHR11439:SF463">
    <property type="entry name" value="REVERSE TRANSCRIPTASE TY1_COPIA-TYPE DOMAIN-CONTAINING PROTEIN"/>
    <property type="match status" value="1"/>
</dbReference>
<dbReference type="GeneID" id="118349664"/>
<organism evidence="1 2">
    <name type="scientific">Juglans regia</name>
    <name type="common">English walnut</name>
    <dbReference type="NCBI Taxonomy" id="51240"/>
    <lineage>
        <taxon>Eukaryota</taxon>
        <taxon>Viridiplantae</taxon>
        <taxon>Streptophyta</taxon>
        <taxon>Embryophyta</taxon>
        <taxon>Tracheophyta</taxon>
        <taxon>Spermatophyta</taxon>
        <taxon>Magnoliopsida</taxon>
        <taxon>eudicotyledons</taxon>
        <taxon>Gunneridae</taxon>
        <taxon>Pentapetalae</taxon>
        <taxon>rosids</taxon>
        <taxon>fabids</taxon>
        <taxon>Fagales</taxon>
        <taxon>Juglandaceae</taxon>
        <taxon>Juglans</taxon>
    </lineage>
</organism>
<dbReference type="AlphaFoldDB" id="A0A6P9F597"/>
<protein>
    <submittedName>
        <fullName evidence="2">Uncharacterized mitochondrial protein AtMg00810-like</fullName>
    </submittedName>
</protein>
<accession>A0A6P9F597</accession>
<reference evidence="2" key="1">
    <citation type="submission" date="2025-08" db="UniProtKB">
        <authorList>
            <consortium name="RefSeq"/>
        </authorList>
    </citation>
    <scope>IDENTIFICATION</scope>
    <source>
        <tissue evidence="2">Leaves</tissue>
    </source>
</reference>
<dbReference type="Proteomes" id="UP000235220">
    <property type="component" value="Chromosome 10"/>
</dbReference>
<name>A0A6P9F597_JUGRE</name>
<keyword evidence="1" id="KW-1185">Reference proteome</keyword>
<proteinExistence type="predicted"/>
<dbReference type="PANTHER" id="PTHR11439">
    <property type="entry name" value="GAG-POL-RELATED RETROTRANSPOSON"/>
    <property type="match status" value="1"/>
</dbReference>
<sequence>MHEAKPISTPMATSTNLNAFDSEDFNEPTLFRNTVRALQYLSVTRPDIAFTVNKLSQFMHSPKFDHWQAVKRLLQYLKQTISYGLSFIKSANTTLQAFSNVDGQVLVMIDAQQEVFVCFLGRTLSHGVAKSKPQLLVQALKMNIKHSPI</sequence>
<dbReference type="OrthoDB" id="1931513at2759"/>
<evidence type="ECO:0000313" key="1">
    <source>
        <dbReference type="Proteomes" id="UP000235220"/>
    </source>
</evidence>
<dbReference type="KEGG" id="jre:118349664"/>
<dbReference type="RefSeq" id="XP_035551073.1">
    <property type="nucleotide sequence ID" value="XM_035695180.1"/>
</dbReference>
<gene>
    <name evidence="2" type="primary">LOC118349664</name>
</gene>
<dbReference type="InParanoid" id="A0A6P9F597"/>
<evidence type="ECO:0000313" key="2">
    <source>
        <dbReference type="RefSeq" id="XP_035551073.1"/>
    </source>
</evidence>